<evidence type="ECO:0000313" key="2">
    <source>
        <dbReference type="Proteomes" id="UP000002272"/>
    </source>
</evidence>
<sequence length="67" mass="7904">MSVDVDRSGVNQWRFTCPRGHIRWEQHETGVWCVSCDRSPLFDGGRYEVIIDQKERTELPIDEVRLV</sequence>
<dbReference type="Proteomes" id="UP000002272">
    <property type="component" value="Segment"/>
</dbReference>
<proteinExistence type="predicted"/>
<reference evidence="1 2" key="1">
    <citation type="journal article" date="2007" name="BMC Genomics">
        <title>Sequence analysis of an Archaeal virus isolated from a hypersaline lake in Inner Mongolia, China.</title>
        <authorList>
            <person name="Pagaling E."/>
            <person name="Haigh R."/>
            <person name="Grant W.D."/>
            <person name="Cowan D.A."/>
            <person name="Jones B.E."/>
            <person name="Ma Y."/>
            <person name="Ventosa A."/>
            <person name="Heaphy S."/>
        </authorList>
    </citation>
    <scope>NUCLEOTIDE SEQUENCE</scope>
</reference>
<protein>
    <submittedName>
        <fullName evidence="1">Uncharacterized protein</fullName>
    </submittedName>
</protein>
<dbReference type="RefSeq" id="YP_919046.1">
    <property type="nucleotide sequence ID" value="NC_008695.1"/>
</dbReference>
<dbReference type="KEGG" id="vg:4606101"/>
<accession>A0ZYN2</accession>
<keyword evidence="2" id="KW-1185">Reference proteome</keyword>
<evidence type="ECO:0000313" key="1">
    <source>
        <dbReference type="EMBL" id="CAL92441.1"/>
    </source>
</evidence>
<organism evidence="1 2">
    <name type="scientific">Halorubrum virus BJ1</name>
    <dbReference type="NCBI Taxonomy" id="416419"/>
    <lineage>
        <taxon>Viruses</taxon>
        <taxon>Duplodnaviria</taxon>
        <taxon>Heunggongvirae</taxon>
        <taxon>Uroviricota</taxon>
        <taxon>Caudoviricetes</taxon>
        <taxon>Kirjokansivirales</taxon>
        <taxon>Graaviviridae</taxon>
        <taxon>Beejeyvirus</taxon>
        <taxon>Beejeyvirus bagaejinnorense</taxon>
        <taxon>Beejeyvirus BJ1</taxon>
    </lineage>
</organism>
<dbReference type="GeneID" id="4606101"/>
<dbReference type="EMBL" id="AM419438">
    <property type="protein sequence ID" value="CAL92441.1"/>
    <property type="molecule type" value="Genomic_DNA"/>
</dbReference>
<name>A0ZYN2_9CAUD</name>